<dbReference type="PANTHER" id="PTHR36919:SF2">
    <property type="entry name" value="BLL6627 PROTEIN"/>
    <property type="match status" value="1"/>
</dbReference>
<proteinExistence type="predicted"/>
<dbReference type="Pfam" id="PF09917">
    <property type="entry name" value="DUF2147"/>
    <property type="match status" value="1"/>
</dbReference>
<evidence type="ECO:0000313" key="3">
    <source>
        <dbReference type="Proteomes" id="UP000184048"/>
    </source>
</evidence>
<dbReference type="Proteomes" id="UP000184048">
    <property type="component" value="Unassembled WGS sequence"/>
</dbReference>
<keyword evidence="3" id="KW-1185">Reference proteome</keyword>
<accession>A0A1M5DKA4</accession>
<reference evidence="2 3" key="1">
    <citation type="submission" date="2016-11" db="EMBL/GenBank/DDBJ databases">
        <authorList>
            <person name="Jaros S."/>
            <person name="Januszkiewicz K."/>
            <person name="Wedrychowicz H."/>
        </authorList>
    </citation>
    <scope>NUCLEOTIDE SEQUENCE [LARGE SCALE GENOMIC DNA]</scope>
    <source>
        <strain evidence="2 3">DSM 18119</strain>
    </source>
</reference>
<dbReference type="Gene3D" id="2.40.128.520">
    <property type="match status" value="1"/>
</dbReference>
<protein>
    <submittedName>
        <fullName evidence="2">Uncharacterized conserved protein, DUF2147 family</fullName>
    </submittedName>
</protein>
<dbReference type="RefSeq" id="WP_072836403.1">
    <property type="nucleotide sequence ID" value="NZ_FQUU01000015.1"/>
</dbReference>
<gene>
    <name evidence="2" type="ORF">SAMN02745131_03264</name>
</gene>
<evidence type="ECO:0000259" key="1">
    <source>
        <dbReference type="Pfam" id="PF09917"/>
    </source>
</evidence>
<dbReference type="EMBL" id="FQUU01000015">
    <property type="protein sequence ID" value="SHF67334.1"/>
    <property type="molecule type" value="Genomic_DNA"/>
</dbReference>
<dbReference type="STRING" id="1121884.SAMN02745131_03264"/>
<feature type="domain" description="DUF2147" evidence="1">
    <location>
        <begin position="35"/>
        <end position="141"/>
    </location>
</feature>
<dbReference type="AlphaFoldDB" id="A0A1M5DKA4"/>
<evidence type="ECO:0000313" key="2">
    <source>
        <dbReference type="EMBL" id="SHF67334.1"/>
    </source>
</evidence>
<name>A0A1M5DKA4_9BACT</name>
<organism evidence="2 3">
    <name type="scientific">Flavisolibacter ginsengisoli DSM 18119</name>
    <dbReference type="NCBI Taxonomy" id="1121884"/>
    <lineage>
        <taxon>Bacteria</taxon>
        <taxon>Pseudomonadati</taxon>
        <taxon>Bacteroidota</taxon>
        <taxon>Chitinophagia</taxon>
        <taxon>Chitinophagales</taxon>
        <taxon>Chitinophagaceae</taxon>
        <taxon>Flavisolibacter</taxon>
    </lineage>
</organism>
<dbReference type="InterPro" id="IPR019223">
    <property type="entry name" value="DUF2147"/>
</dbReference>
<dbReference type="PANTHER" id="PTHR36919">
    <property type="entry name" value="BLR1215 PROTEIN"/>
    <property type="match status" value="1"/>
</dbReference>
<sequence length="143" mass="16133">MKQITKTSLFSIAILLLYVGGLAQTGKSVSDKIIGVYWSPKKDAKIEMYKKGDRYFGRTIWASNPRKDTQNPDSKLKNRDLLGLDLLTNFSYEDGAYTQGQVYDPENGKTYSCKISISGLNLKVRGYIGISLFGRTETFERIL</sequence>